<feature type="region of interest" description="Disordered" evidence="1">
    <location>
        <begin position="32"/>
        <end position="51"/>
    </location>
</feature>
<dbReference type="OrthoDB" id="2548647at2759"/>
<evidence type="ECO:0000313" key="2">
    <source>
        <dbReference type="EMBL" id="SAM60080.1"/>
    </source>
</evidence>
<gene>
    <name evidence="3" type="ORF">UBRO2_01830</name>
    <name evidence="2" type="ORF">UBRO_00998</name>
</gene>
<feature type="compositionally biased region" description="Polar residues" evidence="1">
    <location>
        <begin position="873"/>
        <end position="889"/>
    </location>
</feature>
<feature type="region of interest" description="Disordered" evidence="1">
    <location>
        <begin position="386"/>
        <end position="431"/>
    </location>
</feature>
<sequence length="906" mass="98740">MAVVSSASIPDLRHASQPAAGALSSNASLLSHGLNDSRSRGRSDGSALNRQLLSSSGPLTRENLAALPVHSATLPGRLQAQTLTQMDFRPGASARPALARVTTMDSCRASILTDSTEFSTSSTINRGYAARIDVNGKVKPLSSTPGRNDCQTIAFLEGPSDSLDYKTYRPGDEIKGAVHLLKDDPERGHVTGIKARIRGDLETSVFGVGDSSYYSMDNEHGIARRQLLFFSEQKTIATKIDLAAGVLELAQTGLVDHGRRNNLAVPFNFVLPYKLHASALDMLDSKLKKSFKRGKRYIDLPPSVDMETRYAPPKPNQLFGQVKEKLHGQKLRPMARIKYEIDIIVSRQRFGSMLLPHKRGERIILSFAVEPYPPRTAGLALPTLEPIRARRTTSRTDRPASADRNTSSDAASVMSGEIQEEKTIDEDSWTSDLGGFRPTQEVFGALPREEAPAFAPSTLTHSVSARPGLSGVRRKSYINVKEGVDGRMKGWLTHSLECALPDGSGPFEAILSVPAMAALYMETKIPFSLELRMPERLVGSYVPDVELGLVRSVMTYSRLGTLVIEKEDPDNLGGFSGPHSWSERIRLVNMDRQPNNHLPPFYEQGQGRQIYTGNFAVGRYEKMTKAGSSAPLKQKLIQEPELRLVVPSFSFKALRIEHRLRVKVSLPSGDDAEQGPSTSSLAAAYSATKHLVMETPPVHVAANPDTVDFTRQQTAESLDDDALSTIDVLDEDEERLIKASASRLVRSPSTPSPPTEVVTHNDEDDDEDYSAKATPLARTPLRRSLDMTALTNLDAISDENAAASTVEDENLVSSAASIISESSFSALEVPSLDPIPDEVDVDEEDELTEQLALGLIDREQAAAVAACSRHRATITQSQRPSNAPPSYSDSIGILDFPAPAPMFNRS</sequence>
<organism evidence="2 4">
    <name type="scientific">Ustilago bromivora</name>
    <dbReference type="NCBI Taxonomy" id="307758"/>
    <lineage>
        <taxon>Eukaryota</taxon>
        <taxon>Fungi</taxon>
        <taxon>Dikarya</taxon>
        <taxon>Basidiomycota</taxon>
        <taxon>Ustilaginomycotina</taxon>
        <taxon>Ustilaginomycetes</taxon>
        <taxon>Ustilaginales</taxon>
        <taxon>Ustilaginaceae</taxon>
        <taxon>Ustilago</taxon>
    </lineage>
</organism>
<feature type="region of interest" description="Disordered" evidence="1">
    <location>
        <begin position="742"/>
        <end position="769"/>
    </location>
</feature>
<evidence type="ECO:0000256" key="1">
    <source>
        <dbReference type="SAM" id="MobiDB-lite"/>
    </source>
</evidence>
<feature type="region of interest" description="Disordered" evidence="1">
    <location>
        <begin position="873"/>
        <end position="906"/>
    </location>
</feature>
<proteinExistence type="predicted"/>
<evidence type="ECO:0000313" key="4">
    <source>
        <dbReference type="Proteomes" id="UP000179920"/>
    </source>
</evidence>
<evidence type="ECO:0000313" key="3">
    <source>
        <dbReference type="EMBL" id="SYW77371.1"/>
    </source>
</evidence>
<evidence type="ECO:0000313" key="5">
    <source>
        <dbReference type="Proteomes" id="UP000658997"/>
    </source>
</evidence>
<reference evidence="3" key="3">
    <citation type="submission" date="2018-08" db="EMBL/GenBank/DDBJ databases">
        <authorList>
            <person name="Guldener U."/>
        </authorList>
    </citation>
    <scope>NUCLEOTIDE SEQUENCE</scope>
    <source>
        <strain evidence="3">UB2</strain>
    </source>
</reference>
<dbReference type="EMBL" id="LT558117">
    <property type="protein sequence ID" value="SAM60080.1"/>
    <property type="molecule type" value="Genomic_DNA"/>
</dbReference>
<dbReference type="AlphaFoldDB" id="A0A1K0GH09"/>
<protein>
    <submittedName>
        <fullName evidence="2">Uncharacterized protein</fullName>
    </submittedName>
</protein>
<dbReference type="Proteomes" id="UP000179920">
    <property type="component" value="Chromosome I"/>
</dbReference>
<dbReference type="EMBL" id="ULHB01000025">
    <property type="protein sequence ID" value="SYW77371.1"/>
    <property type="molecule type" value="Genomic_DNA"/>
</dbReference>
<dbReference type="Proteomes" id="UP000658997">
    <property type="component" value="Unassembled WGS sequence"/>
</dbReference>
<reference evidence="2" key="1">
    <citation type="submission" date="2016-04" db="EMBL/GenBank/DDBJ databases">
        <authorList>
            <person name="Evans L.H."/>
            <person name="Alamgir A."/>
            <person name="Owens N."/>
            <person name="Weber N.D."/>
            <person name="Virtaneva K."/>
            <person name="Barbian K."/>
            <person name="Babar A."/>
            <person name="Rosenke K."/>
        </authorList>
    </citation>
    <scope>NUCLEOTIDE SEQUENCE</scope>
    <source>
        <strain evidence="2">UB2112</strain>
    </source>
</reference>
<reference evidence="4" key="2">
    <citation type="submission" date="2016-04" db="EMBL/GenBank/DDBJ databases">
        <authorList>
            <person name="Guldener U."/>
            <person name="Guldener U."/>
        </authorList>
    </citation>
    <scope>NUCLEOTIDE SEQUENCE [LARGE SCALE GENOMIC DNA]</scope>
    <source>
        <strain evidence="4">UB2112</strain>
    </source>
</reference>
<keyword evidence="5" id="KW-1185">Reference proteome</keyword>
<accession>A0A1K0GH09</accession>
<name>A0A1K0GH09_9BASI</name>